<evidence type="ECO:0000256" key="3">
    <source>
        <dbReference type="ARBA" id="ARBA00022475"/>
    </source>
</evidence>
<feature type="domain" description="Major facilitator superfamily (MFS) profile" evidence="8">
    <location>
        <begin position="43"/>
        <end position="424"/>
    </location>
</feature>
<dbReference type="InterPro" id="IPR011701">
    <property type="entry name" value="MFS"/>
</dbReference>
<name>A0A974W285_9NOCA</name>
<accession>A0A974W285</accession>
<dbReference type="RefSeq" id="WP_206006446.1">
    <property type="nucleotide sequence ID" value="NZ_CP070619.1"/>
</dbReference>
<keyword evidence="6 7" id="KW-0472">Membrane</keyword>
<feature type="transmembrane region" description="Helical" evidence="7">
    <location>
        <begin position="168"/>
        <end position="192"/>
    </location>
</feature>
<evidence type="ECO:0000256" key="6">
    <source>
        <dbReference type="ARBA" id="ARBA00023136"/>
    </source>
</evidence>
<feature type="transmembrane region" description="Helical" evidence="7">
    <location>
        <begin position="133"/>
        <end position="156"/>
    </location>
</feature>
<evidence type="ECO:0000256" key="2">
    <source>
        <dbReference type="ARBA" id="ARBA00022448"/>
    </source>
</evidence>
<dbReference type="InterPro" id="IPR020846">
    <property type="entry name" value="MFS_dom"/>
</dbReference>
<dbReference type="PROSITE" id="PS50850">
    <property type="entry name" value="MFS"/>
    <property type="match status" value="1"/>
</dbReference>
<evidence type="ECO:0000259" key="8">
    <source>
        <dbReference type="PROSITE" id="PS50850"/>
    </source>
</evidence>
<evidence type="ECO:0000256" key="1">
    <source>
        <dbReference type="ARBA" id="ARBA00004651"/>
    </source>
</evidence>
<dbReference type="InterPro" id="IPR036259">
    <property type="entry name" value="MFS_trans_sf"/>
</dbReference>
<keyword evidence="4 7" id="KW-0812">Transmembrane</keyword>
<evidence type="ECO:0000256" key="5">
    <source>
        <dbReference type="ARBA" id="ARBA00022989"/>
    </source>
</evidence>
<dbReference type="PROSITE" id="PS00216">
    <property type="entry name" value="SUGAR_TRANSPORT_1"/>
    <property type="match status" value="1"/>
</dbReference>
<feature type="transmembrane region" description="Helical" evidence="7">
    <location>
        <begin position="41"/>
        <end position="60"/>
    </location>
</feature>
<feature type="transmembrane region" description="Helical" evidence="7">
    <location>
        <begin position="403"/>
        <end position="423"/>
    </location>
</feature>
<feature type="transmembrane region" description="Helical" evidence="7">
    <location>
        <begin position="336"/>
        <end position="358"/>
    </location>
</feature>
<dbReference type="InterPro" id="IPR005829">
    <property type="entry name" value="Sugar_transporter_CS"/>
</dbReference>
<dbReference type="Proteomes" id="UP000662986">
    <property type="component" value="Chromosome"/>
</dbReference>
<feature type="transmembrane region" description="Helical" evidence="7">
    <location>
        <begin position="275"/>
        <end position="299"/>
    </location>
</feature>
<dbReference type="Pfam" id="PF07690">
    <property type="entry name" value="MFS_1"/>
    <property type="match status" value="1"/>
</dbReference>
<feature type="transmembrane region" description="Helical" evidence="7">
    <location>
        <begin position="198"/>
        <end position="219"/>
    </location>
</feature>
<gene>
    <name evidence="9" type="ORF">JWS13_15465</name>
</gene>
<feature type="transmembrane region" description="Helical" evidence="7">
    <location>
        <begin position="311"/>
        <end position="330"/>
    </location>
</feature>
<evidence type="ECO:0000256" key="4">
    <source>
        <dbReference type="ARBA" id="ARBA00022692"/>
    </source>
</evidence>
<evidence type="ECO:0000256" key="7">
    <source>
        <dbReference type="SAM" id="Phobius"/>
    </source>
</evidence>
<keyword evidence="10" id="KW-1185">Reference proteome</keyword>
<feature type="transmembrane region" description="Helical" evidence="7">
    <location>
        <begin position="370"/>
        <end position="391"/>
    </location>
</feature>
<dbReference type="SUPFAM" id="SSF103473">
    <property type="entry name" value="MFS general substrate transporter"/>
    <property type="match status" value="1"/>
</dbReference>
<comment type="subcellular location">
    <subcellularLocation>
        <location evidence="1">Cell membrane</location>
        <topology evidence="1">Multi-pass membrane protein</topology>
    </subcellularLocation>
</comment>
<keyword evidence="3" id="KW-1003">Cell membrane</keyword>
<feature type="transmembrane region" description="Helical" evidence="7">
    <location>
        <begin position="109"/>
        <end position="127"/>
    </location>
</feature>
<keyword evidence="5 7" id="KW-1133">Transmembrane helix</keyword>
<keyword evidence="2" id="KW-0813">Transport</keyword>
<feature type="transmembrane region" description="Helical" evidence="7">
    <location>
        <begin position="72"/>
        <end position="97"/>
    </location>
</feature>
<dbReference type="InterPro" id="IPR050171">
    <property type="entry name" value="MFS_Transporters"/>
</dbReference>
<dbReference type="EMBL" id="CP070619">
    <property type="protein sequence ID" value="QSE89918.1"/>
    <property type="molecule type" value="Genomic_DNA"/>
</dbReference>
<organism evidence="9 10">
    <name type="scientific">Rhodococcus pseudokoreensis</name>
    <dbReference type="NCBI Taxonomy" id="2811421"/>
    <lineage>
        <taxon>Bacteria</taxon>
        <taxon>Bacillati</taxon>
        <taxon>Actinomycetota</taxon>
        <taxon>Actinomycetes</taxon>
        <taxon>Mycobacteriales</taxon>
        <taxon>Nocardiaceae</taxon>
        <taxon>Rhodococcus</taxon>
    </lineage>
</organism>
<sequence>MLEGLTPARSTVTLNAHIFALRRGMSTSIHTRERTAPTSGILALPLLSVELLAFFFAASAPSPLFVVFRNRWSLGASTLTIIFAVYAIALLVALLTAGAVSDHIGRKPVVIIGILVQIGAMAMFVAADDVHWIIAARIVQGLATGIVTGALTAAIVEAAPPDKKHIGAMLGSVSPLAGLALGALSSGLILQLSDTPVLSTFISLAVFFAVAGVLTFFIPESATPRPGALTSLIPRVSVPPAARAVFLASVPAIISVWMLGGLYLSLVPSTMTEILHIHAGLASGVAIAVLNGVGALTPIILRKRDSRTTTLIGAGALAAGVPITMTAIGFGSAPVFFIGTAVAGVGFGSAFAGSIQRLSPLVAPHQRAELFAALYVVSYLSFSIPAIIAGRMVAPFGLVQTELVYGAVLVAMALVALITGLVGGRGRGK</sequence>
<evidence type="ECO:0000313" key="10">
    <source>
        <dbReference type="Proteomes" id="UP000662986"/>
    </source>
</evidence>
<dbReference type="Gene3D" id="1.20.1250.20">
    <property type="entry name" value="MFS general substrate transporter like domains"/>
    <property type="match status" value="1"/>
</dbReference>
<reference evidence="9 10" key="1">
    <citation type="journal article" date="2021" name="Microbiol. Resour. Announc.">
        <title>Complete Genome Sequences of Two Rhodococcus sp. Strains with Large and Linear Chromosomes, Isolated from Apple Rhizosphere.</title>
        <authorList>
            <person name="Benning S."/>
            <person name="Brugnone N."/>
            <person name="Siani R."/>
            <person name="Kublik S."/>
            <person name="Schloter M."/>
            <person name="Rad V."/>
        </authorList>
    </citation>
    <scope>NUCLEOTIDE SEQUENCE [LARGE SCALE GENOMIC DNA]</scope>
    <source>
        <strain evidence="9 10">R79</strain>
    </source>
</reference>
<protein>
    <submittedName>
        <fullName evidence="9">MFS transporter</fullName>
    </submittedName>
</protein>
<proteinExistence type="predicted"/>
<reference evidence="9 10" key="2">
    <citation type="journal article" date="2022" name="Arch. Microbiol.">
        <title>Rhodococcus pseudokoreensis sp. nov. isolated from the rhizosphere of young M26 apple rootstocks.</title>
        <authorList>
            <person name="Kampfer P."/>
            <person name="Glaeser S.P."/>
            <person name="Blom J."/>
            <person name="Wolf J."/>
            <person name="Benning S."/>
            <person name="Schloter M."/>
            <person name="Neumann-Schaal M."/>
        </authorList>
    </citation>
    <scope>NUCLEOTIDE SEQUENCE [LARGE SCALE GENOMIC DNA]</scope>
    <source>
        <strain evidence="9 10">R79</strain>
    </source>
</reference>
<dbReference type="PANTHER" id="PTHR23517">
    <property type="entry name" value="RESISTANCE PROTEIN MDTM, PUTATIVE-RELATED-RELATED"/>
    <property type="match status" value="1"/>
</dbReference>
<feature type="transmembrane region" description="Helical" evidence="7">
    <location>
        <begin position="240"/>
        <end position="263"/>
    </location>
</feature>
<evidence type="ECO:0000313" key="9">
    <source>
        <dbReference type="EMBL" id="QSE89918.1"/>
    </source>
</evidence>